<evidence type="ECO:0000256" key="1">
    <source>
        <dbReference type="ARBA" id="ARBA00004651"/>
    </source>
</evidence>
<feature type="transmembrane region" description="Helical" evidence="7">
    <location>
        <begin position="174"/>
        <end position="197"/>
    </location>
</feature>
<dbReference type="InterPro" id="IPR050833">
    <property type="entry name" value="Poly_Biosynth_Transport"/>
</dbReference>
<dbReference type="Pfam" id="PF13440">
    <property type="entry name" value="Polysacc_synt_3"/>
    <property type="match status" value="1"/>
</dbReference>
<comment type="subcellular location">
    <subcellularLocation>
        <location evidence="1">Cell membrane</location>
        <topology evidence="1">Multi-pass membrane protein</topology>
    </subcellularLocation>
</comment>
<accession>A0A1B1SCP8</accession>
<dbReference type="AlphaFoldDB" id="A0A1B1SCP8"/>
<dbReference type="GeneID" id="65537775"/>
<dbReference type="Proteomes" id="UP000186351">
    <property type="component" value="Chromosome"/>
</dbReference>
<evidence type="ECO:0000256" key="2">
    <source>
        <dbReference type="ARBA" id="ARBA00007430"/>
    </source>
</evidence>
<dbReference type="GO" id="GO:0005886">
    <property type="term" value="C:plasma membrane"/>
    <property type="evidence" value="ECO:0007669"/>
    <property type="project" value="UniProtKB-SubCell"/>
</dbReference>
<dbReference type="OrthoDB" id="9770347at2"/>
<evidence type="ECO:0000256" key="4">
    <source>
        <dbReference type="ARBA" id="ARBA00022692"/>
    </source>
</evidence>
<name>A0A1B1SCP8_9BACT</name>
<feature type="transmembrane region" description="Helical" evidence="7">
    <location>
        <begin position="292"/>
        <end position="317"/>
    </location>
</feature>
<dbReference type="RefSeq" id="WP_068961812.1">
    <property type="nucleotide sequence ID" value="NZ_CAMRAI010000071.1"/>
</dbReference>
<reference evidence="9" key="1">
    <citation type="submission" date="2016-04" db="EMBL/GenBank/DDBJ databases">
        <title>Complete Genome Sequences of Twelve Strains of a Stable Defined Moderately Diverse Mouse Microbiota 2 (sDMDMm2).</title>
        <authorList>
            <person name="Uchimura Y."/>
            <person name="Wyss M."/>
            <person name="Brugiroux S."/>
            <person name="Limenitakis J.P."/>
            <person name="Stecher B."/>
            <person name="McCoy K.D."/>
            <person name="Macpherson A.J."/>
        </authorList>
    </citation>
    <scope>NUCLEOTIDE SEQUENCE [LARGE SCALE GENOMIC DNA]</scope>
    <source>
        <strain evidence="9">YL27</strain>
    </source>
</reference>
<feature type="transmembrane region" description="Helical" evidence="7">
    <location>
        <begin position="21"/>
        <end position="39"/>
    </location>
</feature>
<dbReference type="PANTHER" id="PTHR30250:SF10">
    <property type="entry name" value="LIPOPOLYSACCHARIDE BIOSYNTHESIS PROTEIN WZXC"/>
    <property type="match status" value="1"/>
</dbReference>
<proteinExistence type="inferred from homology"/>
<keyword evidence="4 7" id="KW-0812">Transmembrane</keyword>
<evidence type="ECO:0000256" key="5">
    <source>
        <dbReference type="ARBA" id="ARBA00022989"/>
    </source>
</evidence>
<organism evidence="8 9">
    <name type="scientific">Muribaculum intestinale</name>
    <dbReference type="NCBI Taxonomy" id="1796646"/>
    <lineage>
        <taxon>Bacteria</taxon>
        <taxon>Pseudomonadati</taxon>
        <taxon>Bacteroidota</taxon>
        <taxon>Bacteroidia</taxon>
        <taxon>Bacteroidales</taxon>
        <taxon>Muribaculaceae</taxon>
        <taxon>Muribaculum</taxon>
    </lineage>
</organism>
<keyword evidence="5 7" id="KW-1133">Transmembrane helix</keyword>
<dbReference type="STRING" id="1796646.A4V02_12905"/>
<feature type="transmembrane region" description="Helical" evidence="7">
    <location>
        <begin position="209"/>
        <end position="235"/>
    </location>
</feature>
<dbReference type="EMBL" id="CP015402">
    <property type="protein sequence ID" value="ANU64535.1"/>
    <property type="molecule type" value="Genomic_DNA"/>
</dbReference>
<feature type="transmembrane region" description="Helical" evidence="7">
    <location>
        <begin position="323"/>
        <end position="344"/>
    </location>
</feature>
<feature type="transmembrane region" description="Helical" evidence="7">
    <location>
        <begin position="115"/>
        <end position="132"/>
    </location>
</feature>
<keyword evidence="3" id="KW-1003">Cell membrane</keyword>
<feature type="transmembrane region" description="Helical" evidence="7">
    <location>
        <begin position="45"/>
        <end position="69"/>
    </location>
</feature>
<dbReference type="KEGG" id="pary:A4V02_12905"/>
<feature type="transmembrane region" description="Helical" evidence="7">
    <location>
        <begin position="81"/>
        <end position="109"/>
    </location>
</feature>
<feature type="transmembrane region" description="Helical" evidence="7">
    <location>
        <begin position="412"/>
        <end position="436"/>
    </location>
</feature>
<sequence>MAENLGNKAIKGTIWASVDRLGSMGLQFAVNLILARLLVPADFGAIGMIMIFILVSQVFVDGGFSSALIQRKDADQTDFSTIFFWNIGVGAIFYLLIFISAPMIAAYYSMPVLQPVLRVLGSILILNAIISIQTTRLQKSLSFASLAAIDIISSLLGGATAVAMALYGLGIWSLVGMMLSMNAIKIIMFYCVTGWLPSPEFSRQAFRRLFNFGGYLFCANLLQTVCQNVQGIIIGKRFSASQMGYYSQADKLNSISGYTLPQIIVQVMYPVYSRIQDNRPLLISTMLMNLRVIAFVIFPLLFILILVAEPLIGFLYGEAWLPAAPYFRILCVGSVFMCLTNINYYGVAAVGHSRELFLWSFYKWGVLLALLLIGMNFGMTALIWSIVASNVNIFLTNAFLSRKWVGIGIFAIARAVLPAGLLSTALLCALMSLSWLGISLHWTIQAAIFATLYIAGACTLRLRAVNEALDMMRRLKSA</sequence>
<evidence type="ECO:0000256" key="3">
    <source>
        <dbReference type="ARBA" id="ARBA00022475"/>
    </source>
</evidence>
<keyword evidence="9" id="KW-1185">Reference proteome</keyword>
<comment type="similarity">
    <text evidence="2">Belongs to the polysaccharide synthase family.</text>
</comment>
<dbReference type="PANTHER" id="PTHR30250">
    <property type="entry name" value="PST FAMILY PREDICTED COLANIC ACID TRANSPORTER"/>
    <property type="match status" value="1"/>
</dbReference>
<evidence type="ECO:0000313" key="9">
    <source>
        <dbReference type="Proteomes" id="UP000186351"/>
    </source>
</evidence>
<feature type="transmembrane region" description="Helical" evidence="7">
    <location>
        <begin position="442"/>
        <end position="464"/>
    </location>
</feature>
<gene>
    <name evidence="8" type="ORF">A4V02_12905</name>
</gene>
<protein>
    <submittedName>
        <fullName evidence="8">Lipopolysaccharide biosynthesis protein</fullName>
    </submittedName>
</protein>
<evidence type="ECO:0000313" key="8">
    <source>
        <dbReference type="EMBL" id="ANU64535.1"/>
    </source>
</evidence>
<keyword evidence="6 7" id="KW-0472">Membrane</keyword>
<accession>A0A1Z2XFZ7</accession>
<evidence type="ECO:0000256" key="7">
    <source>
        <dbReference type="SAM" id="Phobius"/>
    </source>
</evidence>
<dbReference type="CDD" id="cd13127">
    <property type="entry name" value="MATE_tuaB_like"/>
    <property type="match status" value="1"/>
</dbReference>
<evidence type="ECO:0000256" key="6">
    <source>
        <dbReference type="ARBA" id="ARBA00023136"/>
    </source>
</evidence>
<feature type="transmembrane region" description="Helical" evidence="7">
    <location>
        <begin position="144"/>
        <end position="168"/>
    </location>
</feature>